<dbReference type="Gene3D" id="3.60.40.10">
    <property type="entry name" value="PPM-type phosphatase domain"/>
    <property type="match status" value="1"/>
</dbReference>
<organism evidence="4 5">
    <name type="scientific">Leptospira interrogans serovar Icterohaemorrhagiae</name>
    <dbReference type="NCBI Taxonomy" id="90062"/>
    <lineage>
        <taxon>Bacteria</taxon>
        <taxon>Pseudomonadati</taxon>
        <taxon>Spirochaetota</taxon>
        <taxon>Spirochaetia</taxon>
        <taxon>Leptospirales</taxon>
        <taxon>Leptospiraceae</taxon>
        <taxon>Leptospira</taxon>
    </lineage>
</organism>
<dbReference type="Pfam" id="PF13185">
    <property type="entry name" value="GAF_2"/>
    <property type="match status" value="2"/>
</dbReference>
<protein>
    <submittedName>
        <fullName evidence="4">SpoIIE family protein phosphatase</fullName>
    </submittedName>
</protein>
<evidence type="ECO:0000259" key="2">
    <source>
        <dbReference type="SMART" id="SM00065"/>
    </source>
</evidence>
<dbReference type="EMBL" id="JAGGCK010000049">
    <property type="protein sequence ID" value="MBO8017543.1"/>
    <property type="molecule type" value="Genomic_DNA"/>
</dbReference>
<dbReference type="Pfam" id="PF07228">
    <property type="entry name" value="SpoIIE"/>
    <property type="match status" value="1"/>
</dbReference>
<reference evidence="4" key="1">
    <citation type="submission" date="2021-03" db="EMBL/GenBank/DDBJ databases">
        <title>Comparative genomic analysis of European sttrains of Leptospira interrogans serovars Copenhageni and Icterohaemorrhagiae.</title>
        <authorList>
            <person name="Arent Z."/>
            <person name="Gurgul A."/>
            <person name="Jasielczuk I."/>
            <person name="Pardyak L."/>
        </authorList>
    </citation>
    <scope>NUCLEOTIDE SEQUENCE</scope>
    <source>
        <strain evidence="4">X240</strain>
    </source>
</reference>
<evidence type="ECO:0000313" key="4">
    <source>
        <dbReference type="EMBL" id="MBO8017543.1"/>
    </source>
</evidence>
<proteinExistence type="predicted"/>
<dbReference type="SMART" id="SM00331">
    <property type="entry name" value="PP2C_SIG"/>
    <property type="match status" value="1"/>
</dbReference>
<dbReference type="GeneID" id="61144277"/>
<dbReference type="GO" id="GO:0016791">
    <property type="term" value="F:phosphatase activity"/>
    <property type="evidence" value="ECO:0007669"/>
    <property type="project" value="TreeGrafter"/>
</dbReference>
<dbReference type="SUPFAM" id="SSF81606">
    <property type="entry name" value="PP2C-like"/>
    <property type="match status" value="1"/>
</dbReference>
<comment type="caution">
    <text evidence="4">The sequence shown here is derived from an EMBL/GenBank/DDBJ whole genome shotgun (WGS) entry which is preliminary data.</text>
</comment>
<dbReference type="InterPro" id="IPR001932">
    <property type="entry name" value="PPM-type_phosphatase-like_dom"/>
</dbReference>
<dbReference type="Proteomes" id="UP000670463">
    <property type="component" value="Unassembled WGS sequence"/>
</dbReference>
<dbReference type="RefSeq" id="WP_001136707.1">
    <property type="nucleotide sequence ID" value="NZ_CP043891.1"/>
</dbReference>
<keyword evidence="1" id="KW-0378">Hydrolase</keyword>
<evidence type="ECO:0000256" key="1">
    <source>
        <dbReference type="ARBA" id="ARBA00022801"/>
    </source>
</evidence>
<dbReference type="SMART" id="SM00065">
    <property type="entry name" value="GAF"/>
    <property type="match status" value="2"/>
</dbReference>
<dbReference type="InterPro" id="IPR052016">
    <property type="entry name" value="Bact_Sigma-Reg"/>
</dbReference>
<name>A0AAW4JZP8_LEPIR</name>
<accession>A0AAW4JZP8</accession>
<dbReference type="FunFam" id="3.60.40.10:FF:000045">
    <property type="entry name" value="Stage II sporulation protein E"/>
    <property type="match status" value="1"/>
</dbReference>
<dbReference type="PANTHER" id="PTHR43156:SF2">
    <property type="entry name" value="STAGE II SPORULATION PROTEIN E"/>
    <property type="match status" value="1"/>
</dbReference>
<dbReference type="AlphaFoldDB" id="A0AAW4JZP8"/>
<dbReference type="InterPro" id="IPR003018">
    <property type="entry name" value="GAF"/>
</dbReference>
<feature type="domain" description="GAF" evidence="2">
    <location>
        <begin position="197"/>
        <end position="344"/>
    </location>
</feature>
<evidence type="ECO:0000313" key="5">
    <source>
        <dbReference type="Proteomes" id="UP000670463"/>
    </source>
</evidence>
<evidence type="ECO:0000259" key="3">
    <source>
        <dbReference type="SMART" id="SM00331"/>
    </source>
</evidence>
<dbReference type="PANTHER" id="PTHR43156">
    <property type="entry name" value="STAGE II SPORULATION PROTEIN E-RELATED"/>
    <property type="match status" value="1"/>
</dbReference>
<dbReference type="SUPFAM" id="SSF55781">
    <property type="entry name" value="GAF domain-like"/>
    <property type="match status" value="2"/>
</dbReference>
<dbReference type="InterPro" id="IPR029016">
    <property type="entry name" value="GAF-like_dom_sf"/>
</dbReference>
<sequence length="601" mass="68410">MPQTVLEFQKLKSILNVSTIFTANLDLYQLLPLIMLYSKDLLEAEASSLFLINETREFLYCEVALGEKGEIIQKYGRLNLGEGIAGWVAKEKKTIILEDAYSDSRFNPSWDQKTGYRTRSLICVPLFVENKVIGTLEILNKTQNRSFDSSDLNYLTSLSEVAAIAIQNAKIHENLKKRILELSLLYEFEKLIVSEKSIHELGNWVLQRILEFLEARTGTIYLADHTNQTLRILAAKGIPKEAVQTITVPFGEGVAGWVAKEKKSLLIHNLEEDNRYDKNAKYKFETNSLISSPLIYRNELLGVISVNSKKSGFAFHQNDLEMLDTVANRLALTIKNADLFHRVIDSDRELQRAREVMSKFIPTTIPYIKNLEVSAEYIPYSNVGGDFYNIFRLDPERTGFLIADVSGHGLSASVIAAMMNTIISTYDKEILSSPSQFFTELNHALYNKMVGNFVTAFYCVINTNQNTILYSNAGHNHPLLLQNATNNLISLETKGKLIGVIPDLFFEENLIDFDFGDRLVLYTDGISEHYSEDRTKRYNEELISLSIHKSISKTSKEVASQIISDCIEFCNRPKFDDDVTLLVIDRLKQKRDSFYNFLILL</sequence>
<dbReference type="InterPro" id="IPR036457">
    <property type="entry name" value="PPM-type-like_dom_sf"/>
</dbReference>
<feature type="domain" description="PPM-type phosphatase" evidence="3">
    <location>
        <begin position="368"/>
        <end position="586"/>
    </location>
</feature>
<gene>
    <name evidence="4" type="ORF">J6377_17380</name>
</gene>
<feature type="domain" description="GAF" evidence="2">
    <location>
        <begin position="26"/>
        <end position="176"/>
    </location>
</feature>
<dbReference type="Gene3D" id="3.30.450.40">
    <property type="match status" value="2"/>
</dbReference>